<name>A0ABT7LJC7_9BURK</name>
<dbReference type="CDD" id="cd01836">
    <property type="entry name" value="FeeA_FeeB_like"/>
    <property type="match status" value="1"/>
</dbReference>
<accession>A0ABT7LJC7</accession>
<keyword evidence="3" id="KW-1185">Reference proteome</keyword>
<dbReference type="EMBL" id="JASVDS010000002">
    <property type="protein sequence ID" value="MDL5031770.1"/>
    <property type="molecule type" value="Genomic_DNA"/>
</dbReference>
<organism evidence="2 3">
    <name type="scientific">Roseateles subflavus</name>
    <dbReference type="NCBI Taxonomy" id="3053353"/>
    <lineage>
        <taxon>Bacteria</taxon>
        <taxon>Pseudomonadati</taxon>
        <taxon>Pseudomonadota</taxon>
        <taxon>Betaproteobacteria</taxon>
        <taxon>Burkholderiales</taxon>
        <taxon>Sphaerotilaceae</taxon>
        <taxon>Roseateles</taxon>
    </lineage>
</organism>
<protein>
    <submittedName>
        <fullName evidence="2">SGNH/GDSL hydrolase family protein</fullName>
    </submittedName>
</protein>
<dbReference type="RefSeq" id="WP_285981885.1">
    <property type="nucleotide sequence ID" value="NZ_JASVDS010000002.1"/>
</dbReference>
<dbReference type="InterPro" id="IPR036514">
    <property type="entry name" value="SGNH_hydro_sf"/>
</dbReference>
<evidence type="ECO:0000259" key="1">
    <source>
        <dbReference type="Pfam" id="PF13472"/>
    </source>
</evidence>
<dbReference type="GO" id="GO:0016787">
    <property type="term" value="F:hydrolase activity"/>
    <property type="evidence" value="ECO:0007669"/>
    <property type="project" value="UniProtKB-KW"/>
</dbReference>
<evidence type="ECO:0000313" key="2">
    <source>
        <dbReference type="EMBL" id="MDL5031770.1"/>
    </source>
</evidence>
<dbReference type="SUPFAM" id="SSF52266">
    <property type="entry name" value="SGNH hydrolase"/>
    <property type="match status" value="1"/>
</dbReference>
<reference evidence="2 3" key="1">
    <citation type="submission" date="2023-06" db="EMBL/GenBank/DDBJ databases">
        <title>Pelomonas sp. APW6 16S ribosomal RNA gene genome sequencing and assembly.</title>
        <authorList>
            <person name="Woo H."/>
        </authorList>
    </citation>
    <scope>NUCLEOTIDE SEQUENCE [LARGE SCALE GENOMIC DNA]</scope>
    <source>
        <strain evidence="2 3">APW6</strain>
    </source>
</reference>
<keyword evidence="2" id="KW-0378">Hydrolase</keyword>
<comment type="caution">
    <text evidence="2">The sequence shown here is derived from an EMBL/GenBank/DDBJ whole genome shotgun (WGS) entry which is preliminary data.</text>
</comment>
<dbReference type="Proteomes" id="UP001238603">
    <property type="component" value="Unassembled WGS sequence"/>
</dbReference>
<sequence length="246" mass="26326">MLGAARLLLAPVLLWQGRQVRRRALKLPEAAGARAGQAGQGALALRLLIVGDSSGAGVGAPTQDLALAGRLAAHLAEALGGRVHWQLVACTGHDSADARRHLAEAPLEPADVLVTALGVNDVVGQRRASHCLQDLDAIHAMAAERCGVRYSLHSAVPPMHAFPLLPQPLRWMLGAQSQRLNRRLARHLIGRRDRGLQALPAHLHGAAAAQHMAEDGFHPGPAGYEVWAQALCQRLLRERRAWSPEA</sequence>
<dbReference type="Gene3D" id="3.40.50.1110">
    <property type="entry name" value="SGNH hydrolase"/>
    <property type="match status" value="1"/>
</dbReference>
<gene>
    <name evidence="2" type="ORF">QRD43_07600</name>
</gene>
<evidence type="ECO:0000313" key="3">
    <source>
        <dbReference type="Proteomes" id="UP001238603"/>
    </source>
</evidence>
<dbReference type="InterPro" id="IPR013830">
    <property type="entry name" value="SGNH_hydro"/>
</dbReference>
<dbReference type="Pfam" id="PF13472">
    <property type="entry name" value="Lipase_GDSL_2"/>
    <property type="match status" value="1"/>
</dbReference>
<proteinExistence type="predicted"/>
<feature type="domain" description="SGNH hydrolase-type esterase" evidence="1">
    <location>
        <begin position="50"/>
        <end position="226"/>
    </location>
</feature>